<evidence type="ECO:0000313" key="3">
    <source>
        <dbReference type="EMBL" id="QAU52596.1"/>
    </source>
</evidence>
<dbReference type="InterPro" id="IPR001453">
    <property type="entry name" value="MoaB/Mog_dom"/>
</dbReference>
<keyword evidence="2" id="KW-0501">Molybdenum cofactor biosynthesis</keyword>
<dbReference type="InterPro" id="IPR036425">
    <property type="entry name" value="MoaB/Mog-like_dom_sf"/>
</dbReference>
<evidence type="ECO:0000313" key="4">
    <source>
        <dbReference type="Proteomes" id="UP000288929"/>
    </source>
</evidence>
<organism evidence="3 4">
    <name type="scientific">Corynebacterium pelargi</name>
    <dbReference type="NCBI Taxonomy" id="1471400"/>
    <lineage>
        <taxon>Bacteria</taxon>
        <taxon>Bacillati</taxon>
        <taxon>Actinomycetota</taxon>
        <taxon>Actinomycetes</taxon>
        <taxon>Mycobacteriales</taxon>
        <taxon>Corynebacteriaceae</taxon>
        <taxon>Corynebacterium</taxon>
    </lineage>
</organism>
<gene>
    <name evidence="3" type="ORF">CPELA_06665</name>
</gene>
<dbReference type="PANTHER" id="PTHR43764">
    <property type="entry name" value="MOLYBDENUM COFACTOR BIOSYNTHESIS"/>
    <property type="match status" value="1"/>
</dbReference>
<keyword evidence="4" id="KW-1185">Reference proteome</keyword>
<dbReference type="InterPro" id="IPR051920">
    <property type="entry name" value="MPT_Adenylyltrnsfr/MoaC-Rel"/>
</dbReference>
<name>A0A410W9H5_9CORY</name>
<reference evidence="3 4" key="1">
    <citation type="submission" date="2019-01" db="EMBL/GenBank/DDBJ databases">
        <authorList>
            <person name="Ruckert C."/>
            <person name="Busche T."/>
            <person name="Kalinowski J."/>
        </authorList>
    </citation>
    <scope>NUCLEOTIDE SEQUENCE [LARGE SCALE GENOMIC DNA]</scope>
    <source>
        <strain evidence="3 4">136/3</strain>
    </source>
</reference>
<evidence type="ECO:0000256" key="2">
    <source>
        <dbReference type="ARBA" id="ARBA00023150"/>
    </source>
</evidence>
<evidence type="ECO:0000256" key="1">
    <source>
        <dbReference type="ARBA" id="ARBA00005046"/>
    </source>
</evidence>
<dbReference type="AlphaFoldDB" id="A0A410W9H5"/>
<dbReference type="PANTHER" id="PTHR43764:SF1">
    <property type="entry name" value="MOLYBDOPTERIN MOLYBDOTRANSFERASE"/>
    <property type="match status" value="1"/>
</dbReference>
<dbReference type="RefSeq" id="WP_164931163.1">
    <property type="nucleotide sequence ID" value="NZ_BMCX01000003.1"/>
</dbReference>
<dbReference type="SUPFAM" id="SSF53218">
    <property type="entry name" value="Molybdenum cofactor biosynthesis proteins"/>
    <property type="match status" value="1"/>
</dbReference>
<dbReference type="GO" id="GO:0006777">
    <property type="term" value="P:Mo-molybdopterin cofactor biosynthetic process"/>
    <property type="evidence" value="ECO:0007669"/>
    <property type="project" value="UniProtKB-KW"/>
</dbReference>
<dbReference type="Gene3D" id="3.40.980.10">
    <property type="entry name" value="MoaB/Mog-like domain"/>
    <property type="match status" value="1"/>
</dbReference>
<dbReference type="Pfam" id="PF00994">
    <property type="entry name" value="MoCF_biosynth"/>
    <property type="match status" value="1"/>
</dbReference>
<dbReference type="Proteomes" id="UP000288929">
    <property type="component" value="Chromosome"/>
</dbReference>
<proteinExistence type="predicted"/>
<accession>A0A410W9H5</accession>
<sequence>MQDWDAVSIVVGDRIIRGQRPNKAGPEVERQLKALGVAKVHQRCVGEGREPLVSAFDWAAAMRPAVIVIAGGTGLNPGNVTPEISMEYIIQRLYGLEMQVLIQGLEHTEKAGLSRGVIGIARVGNEACLLINTPSSRGGVCDVFEVIAGVWDSIAEALDSHREADARSQAGHCCAGEPDKDESVAWGLQE</sequence>
<dbReference type="EMBL" id="CP035299">
    <property type="protein sequence ID" value="QAU52596.1"/>
    <property type="molecule type" value="Genomic_DNA"/>
</dbReference>
<protein>
    <submittedName>
        <fullName evidence="3">Bifunctional molybdenum cofactor biosynthesis protein MoaC/MogA</fullName>
    </submittedName>
</protein>
<comment type="pathway">
    <text evidence="1">Cofactor biosynthesis; molybdopterin biosynthesis.</text>
</comment>
<dbReference type="KEGG" id="cpeg:CPELA_06665"/>